<keyword evidence="3" id="KW-0862">Zinc</keyword>
<keyword evidence="5" id="KW-0732">Signal</keyword>
<feature type="chain" id="PRO_5042068312" evidence="5">
    <location>
        <begin position="24"/>
        <end position="152"/>
    </location>
</feature>
<dbReference type="SUPFAM" id="SSF50242">
    <property type="entry name" value="TIMP-like"/>
    <property type="match status" value="1"/>
</dbReference>
<protein>
    <submittedName>
        <fullName evidence="6">Uncharacterized protein</fullName>
    </submittedName>
</protein>
<dbReference type="PROSITE" id="PS51257">
    <property type="entry name" value="PROKAR_LIPOPROTEIN"/>
    <property type="match status" value="1"/>
</dbReference>
<evidence type="ECO:0000256" key="2">
    <source>
        <dbReference type="ARBA" id="ARBA00022525"/>
    </source>
</evidence>
<dbReference type="Gene3D" id="2.40.50.120">
    <property type="match status" value="1"/>
</dbReference>
<dbReference type="Pfam" id="PF00965">
    <property type="entry name" value="TIMP"/>
    <property type="match status" value="1"/>
</dbReference>
<dbReference type="AlphaFoldDB" id="A0AAE0RP96"/>
<evidence type="ECO:0000256" key="5">
    <source>
        <dbReference type="SAM" id="SignalP"/>
    </source>
</evidence>
<keyword evidence="7" id="KW-1185">Reference proteome</keyword>
<sequence>MANAVRLLPFLLVLAVSIQVSYSCTCEPITFEKAMSNSETVVMAYVEEKILFDGNNNTVFVESMAAFAVYQMYLEHSYKNGSEPLFKDNKPFFNVVAPWKTLNCGIDLVEDSTYILSGTAISIGFLKVSQCDFIFRIKDSRTNEEEVESDYS</sequence>
<comment type="caution">
    <text evidence="6">The sequence shown here is derived from an EMBL/GenBank/DDBJ whole genome shotgun (WGS) entry which is preliminary data.</text>
</comment>
<evidence type="ECO:0000313" key="7">
    <source>
        <dbReference type="Proteomes" id="UP001195483"/>
    </source>
</evidence>
<feature type="disulfide bond" evidence="4">
    <location>
        <begin position="26"/>
        <end position="131"/>
    </location>
</feature>
<dbReference type="InterPro" id="IPR001820">
    <property type="entry name" value="TIMP"/>
</dbReference>
<organism evidence="6 7">
    <name type="scientific">Potamilus streckersoni</name>
    <dbReference type="NCBI Taxonomy" id="2493646"/>
    <lineage>
        <taxon>Eukaryota</taxon>
        <taxon>Metazoa</taxon>
        <taxon>Spiralia</taxon>
        <taxon>Lophotrochozoa</taxon>
        <taxon>Mollusca</taxon>
        <taxon>Bivalvia</taxon>
        <taxon>Autobranchia</taxon>
        <taxon>Heteroconchia</taxon>
        <taxon>Palaeoheterodonta</taxon>
        <taxon>Unionida</taxon>
        <taxon>Unionoidea</taxon>
        <taxon>Unionidae</taxon>
        <taxon>Ambleminae</taxon>
        <taxon>Lampsilini</taxon>
        <taxon>Potamilus</taxon>
    </lineage>
</organism>
<evidence type="ECO:0000313" key="6">
    <source>
        <dbReference type="EMBL" id="KAK3577223.1"/>
    </source>
</evidence>
<feature type="binding site" evidence="3">
    <location>
        <position position="24"/>
    </location>
    <ligand>
        <name>Zn(2+)</name>
        <dbReference type="ChEBI" id="CHEBI:29105"/>
        <note>ligand shared with metalloproteinase partner</note>
    </ligand>
</feature>
<dbReference type="GO" id="GO:0005576">
    <property type="term" value="C:extracellular region"/>
    <property type="evidence" value="ECO:0007669"/>
    <property type="project" value="UniProtKB-SubCell"/>
</dbReference>
<evidence type="ECO:0000256" key="1">
    <source>
        <dbReference type="ARBA" id="ARBA00004613"/>
    </source>
</evidence>
<accession>A0AAE0RP96</accession>
<dbReference type="EMBL" id="JAEAOA010001813">
    <property type="protein sequence ID" value="KAK3577223.1"/>
    <property type="molecule type" value="Genomic_DNA"/>
</dbReference>
<dbReference type="GO" id="GO:0046872">
    <property type="term" value="F:metal ion binding"/>
    <property type="evidence" value="ECO:0007669"/>
    <property type="project" value="UniProtKB-KW"/>
</dbReference>
<dbReference type="Proteomes" id="UP001195483">
    <property type="component" value="Unassembled WGS sequence"/>
</dbReference>
<keyword evidence="4" id="KW-1015">Disulfide bond</keyword>
<evidence type="ECO:0000256" key="3">
    <source>
        <dbReference type="PIRSR" id="PIRSR601820-1"/>
    </source>
</evidence>
<reference evidence="6" key="2">
    <citation type="journal article" date="2021" name="Genome Biol. Evol.">
        <title>Developing a high-quality reference genome for a parasitic bivalve with doubly uniparental inheritance (Bivalvia: Unionida).</title>
        <authorList>
            <person name="Smith C.H."/>
        </authorList>
    </citation>
    <scope>NUCLEOTIDE SEQUENCE</scope>
    <source>
        <strain evidence="6">CHS0354</strain>
        <tissue evidence="6">Mantle</tissue>
    </source>
</reference>
<name>A0AAE0RP96_9BIVA</name>
<reference evidence="6" key="1">
    <citation type="journal article" date="2021" name="Genome Biol. Evol.">
        <title>A High-Quality Reference Genome for a Parasitic Bivalve with Doubly Uniparental Inheritance (Bivalvia: Unionida).</title>
        <authorList>
            <person name="Smith C.H."/>
        </authorList>
    </citation>
    <scope>NUCLEOTIDE SEQUENCE</scope>
    <source>
        <strain evidence="6">CHS0354</strain>
    </source>
</reference>
<proteinExistence type="predicted"/>
<gene>
    <name evidence="6" type="ORF">CHS0354_030494</name>
</gene>
<dbReference type="InterPro" id="IPR008993">
    <property type="entry name" value="TIMP-like_OB-fold"/>
</dbReference>
<keyword evidence="2" id="KW-0964">Secreted</keyword>
<reference evidence="6" key="3">
    <citation type="submission" date="2023-05" db="EMBL/GenBank/DDBJ databases">
        <authorList>
            <person name="Smith C.H."/>
        </authorList>
    </citation>
    <scope>NUCLEOTIDE SEQUENCE</scope>
    <source>
        <strain evidence="6">CHS0354</strain>
        <tissue evidence="6">Mantle</tissue>
    </source>
</reference>
<keyword evidence="3" id="KW-0479">Metal-binding</keyword>
<feature type="signal peptide" evidence="5">
    <location>
        <begin position="1"/>
        <end position="23"/>
    </location>
</feature>
<feature type="disulfide bond" evidence="4">
    <location>
        <begin position="24"/>
        <end position="104"/>
    </location>
</feature>
<comment type="subcellular location">
    <subcellularLocation>
        <location evidence="1">Secreted</location>
    </subcellularLocation>
</comment>
<dbReference type="GO" id="GO:0008191">
    <property type="term" value="F:metalloendopeptidase inhibitor activity"/>
    <property type="evidence" value="ECO:0007669"/>
    <property type="project" value="InterPro"/>
</dbReference>
<evidence type="ECO:0000256" key="4">
    <source>
        <dbReference type="PIRSR" id="PIRSR601820-3"/>
    </source>
</evidence>